<dbReference type="HOGENOM" id="CLU_030571_6_1_6"/>
<dbReference type="CDD" id="cd07724">
    <property type="entry name" value="POD-like_MBL-fold"/>
    <property type="match status" value="1"/>
</dbReference>
<evidence type="ECO:0000259" key="2">
    <source>
        <dbReference type="SMART" id="SM00849"/>
    </source>
</evidence>
<keyword evidence="1" id="KW-0479">Metal-binding</keyword>
<dbReference type="AlphaFoldDB" id="I3UVJ1"/>
<dbReference type="EMBL" id="CP003588">
    <property type="protein sequence ID" value="AFK69512.1"/>
    <property type="molecule type" value="Genomic_DNA"/>
</dbReference>
<gene>
    <name evidence="3" type="ORF">YSA_05073</name>
</gene>
<dbReference type="PATRIC" id="fig|231023.4.peg.2434"/>
<dbReference type="Proteomes" id="UP000005268">
    <property type="component" value="Chromosome"/>
</dbReference>
<dbReference type="InterPro" id="IPR051682">
    <property type="entry name" value="Mito_Persulfide_Diox"/>
</dbReference>
<dbReference type="InterPro" id="IPR036866">
    <property type="entry name" value="RibonucZ/Hydroxyglut_hydro"/>
</dbReference>
<accession>I3UVJ1</accession>
<dbReference type="InterPro" id="IPR001279">
    <property type="entry name" value="Metallo-B-lactamas"/>
</dbReference>
<feature type="domain" description="Metallo-beta-lactamase" evidence="2">
    <location>
        <begin position="47"/>
        <end position="241"/>
    </location>
</feature>
<dbReference type="Pfam" id="PF00753">
    <property type="entry name" value="Lactamase_B"/>
    <property type="match status" value="1"/>
</dbReference>
<proteinExistence type="predicted"/>
<evidence type="ECO:0000313" key="3">
    <source>
        <dbReference type="EMBL" id="AFK69512.1"/>
    </source>
</evidence>
<dbReference type="GO" id="GO:0050313">
    <property type="term" value="F:sulfur dioxygenase activity"/>
    <property type="evidence" value="ECO:0007669"/>
    <property type="project" value="InterPro"/>
</dbReference>
<organism evidence="3 4">
    <name type="scientific">Pseudomonas putida ND6</name>
    <dbReference type="NCBI Taxonomy" id="231023"/>
    <lineage>
        <taxon>Bacteria</taxon>
        <taxon>Pseudomonadati</taxon>
        <taxon>Pseudomonadota</taxon>
        <taxon>Gammaproteobacteria</taxon>
        <taxon>Pseudomonadales</taxon>
        <taxon>Pseudomonadaceae</taxon>
        <taxon>Pseudomonas</taxon>
    </lineage>
</organism>
<dbReference type="SMART" id="SM00849">
    <property type="entry name" value="Lactamase_B"/>
    <property type="match status" value="1"/>
</dbReference>
<evidence type="ECO:0000256" key="1">
    <source>
        <dbReference type="ARBA" id="ARBA00022723"/>
    </source>
</evidence>
<dbReference type="GO" id="GO:0070813">
    <property type="term" value="P:hydrogen sulfide metabolic process"/>
    <property type="evidence" value="ECO:0007669"/>
    <property type="project" value="TreeGrafter"/>
</dbReference>
<dbReference type="SUPFAM" id="SSF56281">
    <property type="entry name" value="Metallo-hydrolase/oxidoreductase"/>
    <property type="match status" value="1"/>
</dbReference>
<dbReference type="PANTHER" id="PTHR43084:SF1">
    <property type="entry name" value="PERSULFIDE DIOXYGENASE ETHE1, MITOCHONDRIAL"/>
    <property type="match status" value="1"/>
</dbReference>
<evidence type="ECO:0000313" key="4">
    <source>
        <dbReference type="Proteomes" id="UP000005268"/>
    </source>
</evidence>
<dbReference type="GO" id="GO:0006749">
    <property type="term" value="P:glutathione metabolic process"/>
    <property type="evidence" value="ECO:0007669"/>
    <property type="project" value="InterPro"/>
</dbReference>
<dbReference type="Gene3D" id="3.60.15.10">
    <property type="entry name" value="Ribonuclease Z/Hydroxyacylglutathione hydrolase-like"/>
    <property type="match status" value="1"/>
</dbReference>
<reference evidence="3 4" key="1">
    <citation type="journal article" date="2012" name="J. Bacteriol.">
        <title>Complete Genome Sequence of the Naphthalene-Degrading Pseudomonas putida Strain ND6.</title>
        <authorList>
            <person name="Li S."/>
            <person name="Zhao H."/>
            <person name="Li Y."/>
            <person name="Niu S."/>
            <person name="Cai B."/>
        </authorList>
    </citation>
    <scope>NUCLEOTIDE SEQUENCE [LARGE SCALE GENOMIC DNA]</scope>
    <source>
        <strain evidence="3 4">ND6</strain>
    </source>
</reference>
<dbReference type="KEGG" id="ppi:YSA_05073"/>
<protein>
    <submittedName>
        <fullName evidence="3">Beta-lactamase domain protein</fullName>
    </submittedName>
</protein>
<dbReference type="GO" id="GO:0046872">
    <property type="term" value="F:metal ion binding"/>
    <property type="evidence" value="ECO:0007669"/>
    <property type="project" value="UniProtKB-KW"/>
</dbReference>
<sequence>MAKSLACILIKLLSLPTPVQGGADKLENVMIIGNNLHVDAFYDEATSTISYLVMDRETRQCALIDSVLDYDPKSGRTCSASADRLVERVNELNASVRWVLETHVHADHLSAAAYLKEKLGGHTAIGAHITQVQKVFGALFNAEPGFARDGSQFDVLLEDEEGFRIGNLQARALHTPGHTPACMSFMIEDAGEIAVFVGDTLFMPDYGTARCDFPGADARTLYRSIRRLLAFPDQTRLFMCHDYLPGGRDMQYVTTVAEQRASNIHIHQGIDEDSFVAMREARDKTLEMPVLILPSVQVNMRSGQLPPPEANGVSYLKIPLNKL</sequence>
<dbReference type="PANTHER" id="PTHR43084">
    <property type="entry name" value="PERSULFIDE DIOXYGENASE ETHE1"/>
    <property type="match status" value="1"/>
</dbReference>
<dbReference type="InterPro" id="IPR044528">
    <property type="entry name" value="POD-like_MBL-fold"/>
</dbReference>
<name>I3UVJ1_PSEPU</name>